<feature type="transmembrane region" description="Helical" evidence="4">
    <location>
        <begin position="136"/>
        <end position="163"/>
    </location>
</feature>
<dbReference type="SUPFAM" id="SSF103473">
    <property type="entry name" value="MFS general substrate transporter"/>
    <property type="match status" value="1"/>
</dbReference>
<sequence>MSIKIKKSSQLLLVIIIILVSFNLRAPLTSVGPIIHFIQKEFLLNNSMAGLLTTLPLIVFGIISLFVSKISAKFGSMRTLISGLVLILIGEAIRSYTGLYGLFIGTGILGIGIAVGNVLIPSFIKQKFSAHIGPITSLYATSMCLSAALGAGLSAPLILQFNFDWRDTLFIWSVLAVITIATMFFYLIKNKPAQLPPKTATPELFGINEKSIWKSPLAWWVTLFMGAQSLVFYSLAAWLPSMITSKGMGVEFAGLMCLVYQLMAIPATLIIPVLAGRRDDQRKLTTIKIGIYLLGILLLFFTKSKTIILLSVVLMGIGMGGSISLAIAFISLRTPNAKKTTQLSGMSQSFGYFFAALGPFLLGFMYDVTQSWDLPIISLVTVLILLAFFGLKAGANNVTHD</sequence>
<keyword evidence="1 4" id="KW-0812">Transmembrane</keyword>
<dbReference type="Proteomes" id="UP000199053">
    <property type="component" value="Unassembled WGS sequence"/>
</dbReference>
<evidence type="ECO:0000256" key="1">
    <source>
        <dbReference type="ARBA" id="ARBA00022692"/>
    </source>
</evidence>
<evidence type="ECO:0000259" key="5">
    <source>
        <dbReference type="PROSITE" id="PS50850"/>
    </source>
</evidence>
<feature type="transmembrane region" description="Helical" evidence="4">
    <location>
        <begin position="350"/>
        <end position="366"/>
    </location>
</feature>
<feature type="transmembrane region" description="Helical" evidence="4">
    <location>
        <begin position="307"/>
        <end position="330"/>
    </location>
</feature>
<dbReference type="InterPro" id="IPR011701">
    <property type="entry name" value="MFS"/>
</dbReference>
<dbReference type="InterPro" id="IPR020846">
    <property type="entry name" value="MFS_dom"/>
</dbReference>
<evidence type="ECO:0000313" key="6">
    <source>
        <dbReference type="EMBL" id="SDL50452.1"/>
    </source>
</evidence>
<keyword evidence="3 4" id="KW-0472">Membrane</keyword>
<dbReference type="PROSITE" id="PS50850">
    <property type="entry name" value="MFS"/>
    <property type="match status" value="1"/>
</dbReference>
<feature type="transmembrane region" description="Helical" evidence="4">
    <location>
        <begin position="102"/>
        <end position="124"/>
    </location>
</feature>
<dbReference type="Pfam" id="PF07690">
    <property type="entry name" value="MFS_1"/>
    <property type="match status" value="1"/>
</dbReference>
<feature type="transmembrane region" description="Helical" evidence="4">
    <location>
        <begin position="372"/>
        <end position="391"/>
    </location>
</feature>
<feature type="transmembrane region" description="Helical" evidence="4">
    <location>
        <begin position="79"/>
        <end position="96"/>
    </location>
</feature>
<feature type="transmembrane region" description="Helical" evidence="4">
    <location>
        <begin position="284"/>
        <end position="301"/>
    </location>
</feature>
<dbReference type="RefSeq" id="WP_170830388.1">
    <property type="nucleotide sequence ID" value="NZ_FNGA01000005.1"/>
</dbReference>
<feature type="transmembrane region" description="Helical" evidence="4">
    <location>
        <begin position="217"/>
        <end position="240"/>
    </location>
</feature>
<dbReference type="InterPro" id="IPR052524">
    <property type="entry name" value="MFS_Cyanate_Porter"/>
</dbReference>
<accession>A0A1G9KLB9</accession>
<dbReference type="EMBL" id="FNGA01000005">
    <property type="protein sequence ID" value="SDL50452.1"/>
    <property type="molecule type" value="Genomic_DNA"/>
</dbReference>
<name>A0A1G9KLB9_9BACT</name>
<feature type="transmembrane region" description="Helical" evidence="4">
    <location>
        <begin position="169"/>
        <end position="188"/>
    </location>
</feature>
<gene>
    <name evidence="6" type="ORF">SAMN05660337_3131</name>
</gene>
<feature type="transmembrane region" description="Helical" evidence="4">
    <location>
        <begin position="252"/>
        <end position="275"/>
    </location>
</feature>
<dbReference type="PANTHER" id="PTHR23523:SF2">
    <property type="entry name" value="2-NITROIMIDAZOLE TRANSPORTER"/>
    <property type="match status" value="1"/>
</dbReference>
<reference evidence="7" key="1">
    <citation type="submission" date="2016-10" db="EMBL/GenBank/DDBJ databases">
        <authorList>
            <person name="Varghese N."/>
            <person name="Submissions S."/>
        </authorList>
    </citation>
    <scope>NUCLEOTIDE SEQUENCE [LARGE SCALE GENOMIC DNA]</scope>
    <source>
        <strain evidence="7">DSM 16995</strain>
    </source>
</reference>
<evidence type="ECO:0000313" key="7">
    <source>
        <dbReference type="Proteomes" id="UP000199053"/>
    </source>
</evidence>
<keyword evidence="7" id="KW-1185">Reference proteome</keyword>
<protein>
    <submittedName>
        <fullName evidence="6">MFS transporter, CP family, cyanate transporter</fullName>
    </submittedName>
</protein>
<evidence type="ECO:0000256" key="4">
    <source>
        <dbReference type="SAM" id="Phobius"/>
    </source>
</evidence>
<organism evidence="6 7">
    <name type="scientific">Maridesulfovibrio ferrireducens</name>
    <dbReference type="NCBI Taxonomy" id="246191"/>
    <lineage>
        <taxon>Bacteria</taxon>
        <taxon>Pseudomonadati</taxon>
        <taxon>Thermodesulfobacteriota</taxon>
        <taxon>Desulfovibrionia</taxon>
        <taxon>Desulfovibrionales</taxon>
        <taxon>Desulfovibrionaceae</taxon>
        <taxon>Maridesulfovibrio</taxon>
    </lineage>
</organism>
<feature type="transmembrane region" description="Helical" evidence="4">
    <location>
        <begin position="47"/>
        <end position="67"/>
    </location>
</feature>
<dbReference type="InterPro" id="IPR036259">
    <property type="entry name" value="MFS_trans_sf"/>
</dbReference>
<dbReference type="STRING" id="246191.SAMN05660337_3131"/>
<evidence type="ECO:0000256" key="2">
    <source>
        <dbReference type="ARBA" id="ARBA00022989"/>
    </source>
</evidence>
<keyword evidence="2 4" id="KW-1133">Transmembrane helix</keyword>
<proteinExistence type="predicted"/>
<evidence type="ECO:0000256" key="3">
    <source>
        <dbReference type="ARBA" id="ARBA00023136"/>
    </source>
</evidence>
<dbReference type="Gene3D" id="1.20.1250.20">
    <property type="entry name" value="MFS general substrate transporter like domains"/>
    <property type="match status" value="1"/>
</dbReference>
<feature type="domain" description="Major facilitator superfamily (MFS) profile" evidence="5">
    <location>
        <begin position="13"/>
        <end position="396"/>
    </location>
</feature>
<dbReference type="GO" id="GO:0022857">
    <property type="term" value="F:transmembrane transporter activity"/>
    <property type="evidence" value="ECO:0007669"/>
    <property type="project" value="InterPro"/>
</dbReference>
<dbReference type="PANTHER" id="PTHR23523">
    <property type="match status" value="1"/>
</dbReference>
<dbReference type="AlphaFoldDB" id="A0A1G9KLB9"/>
<dbReference type="CDD" id="cd17339">
    <property type="entry name" value="MFS_NIMT_CynX_like"/>
    <property type="match status" value="1"/>
</dbReference>